<dbReference type="Proteomes" id="UP000663860">
    <property type="component" value="Unassembled WGS sequence"/>
</dbReference>
<keyword evidence="5" id="KW-0378">Hydrolase</keyword>
<keyword evidence="1" id="KW-0808">Transferase</keyword>
<evidence type="ECO:0000256" key="5">
    <source>
        <dbReference type="ARBA" id="ARBA00022801"/>
    </source>
</evidence>
<dbReference type="InterPro" id="IPR043502">
    <property type="entry name" value="DNA/RNA_pol_sf"/>
</dbReference>
<evidence type="ECO:0000259" key="7">
    <source>
        <dbReference type="Pfam" id="PF17917"/>
    </source>
</evidence>
<protein>
    <recommendedName>
        <fullName evidence="7">Reverse transcriptase RNase H-like domain-containing protein</fullName>
    </recommendedName>
</protein>
<dbReference type="AlphaFoldDB" id="A0A819LEF6"/>
<evidence type="ECO:0000313" key="10">
    <source>
        <dbReference type="Proteomes" id="UP000663868"/>
    </source>
</evidence>
<accession>A0A819LEF6</accession>
<sequence length="145" mass="17119">MLVNRQIRPSTCPWASPVIIYKKKDGGLRFYSKLDLKSGYFQLPIDENDKEKTAFITQDELRSYIDNVYVTIETDHKPLENCHRKQINNKRVINWLFKLQDLISQIVEVKYRINLGAKNTTANYISRHFPLSCKPTSLTEHFYFC</sequence>
<evidence type="ECO:0000313" key="9">
    <source>
        <dbReference type="EMBL" id="CAF3959981.1"/>
    </source>
</evidence>
<organism evidence="9 10">
    <name type="scientific">Adineta steineri</name>
    <dbReference type="NCBI Taxonomy" id="433720"/>
    <lineage>
        <taxon>Eukaryota</taxon>
        <taxon>Metazoa</taxon>
        <taxon>Spiralia</taxon>
        <taxon>Gnathifera</taxon>
        <taxon>Rotifera</taxon>
        <taxon>Eurotatoria</taxon>
        <taxon>Bdelloidea</taxon>
        <taxon>Adinetida</taxon>
        <taxon>Adinetidae</taxon>
        <taxon>Adineta</taxon>
    </lineage>
</organism>
<evidence type="ECO:0000256" key="1">
    <source>
        <dbReference type="ARBA" id="ARBA00022679"/>
    </source>
</evidence>
<reference evidence="9" key="1">
    <citation type="submission" date="2021-02" db="EMBL/GenBank/DDBJ databases">
        <authorList>
            <person name="Nowell W R."/>
        </authorList>
    </citation>
    <scope>NUCLEOTIDE SEQUENCE</scope>
</reference>
<evidence type="ECO:0000256" key="3">
    <source>
        <dbReference type="ARBA" id="ARBA00022722"/>
    </source>
</evidence>
<proteinExistence type="predicted"/>
<dbReference type="PANTHER" id="PTHR24559:SF444">
    <property type="entry name" value="REVERSE TRANSCRIPTASE DOMAIN-CONTAINING PROTEIN"/>
    <property type="match status" value="1"/>
</dbReference>
<evidence type="ECO:0000256" key="4">
    <source>
        <dbReference type="ARBA" id="ARBA00022759"/>
    </source>
</evidence>
<dbReference type="InterPro" id="IPR041373">
    <property type="entry name" value="RT_RNaseH"/>
</dbReference>
<dbReference type="SUPFAM" id="SSF56672">
    <property type="entry name" value="DNA/RNA polymerases"/>
    <property type="match status" value="1"/>
</dbReference>
<dbReference type="PANTHER" id="PTHR24559">
    <property type="entry name" value="TRANSPOSON TY3-I GAG-POL POLYPROTEIN"/>
    <property type="match status" value="1"/>
</dbReference>
<comment type="caution">
    <text evidence="9">The sequence shown here is derived from an EMBL/GenBank/DDBJ whole genome shotgun (WGS) entry which is preliminary data.</text>
</comment>
<evidence type="ECO:0000256" key="6">
    <source>
        <dbReference type="ARBA" id="ARBA00022918"/>
    </source>
</evidence>
<dbReference type="GO" id="GO:0003964">
    <property type="term" value="F:RNA-directed DNA polymerase activity"/>
    <property type="evidence" value="ECO:0007669"/>
    <property type="project" value="UniProtKB-KW"/>
</dbReference>
<keyword evidence="3" id="KW-0540">Nuclease</keyword>
<dbReference type="EMBL" id="CAJOBB010002337">
    <property type="protein sequence ID" value="CAF3959981.1"/>
    <property type="molecule type" value="Genomic_DNA"/>
</dbReference>
<keyword evidence="2" id="KW-0548">Nucleotidyltransferase</keyword>
<dbReference type="Gene3D" id="3.10.10.10">
    <property type="entry name" value="HIV Type 1 Reverse Transcriptase, subunit A, domain 1"/>
    <property type="match status" value="1"/>
</dbReference>
<keyword evidence="6" id="KW-0695">RNA-directed DNA polymerase</keyword>
<feature type="domain" description="Reverse transcriptase RNase H-like" evidence="7">
    <location>
        <begin position="58"/>
        <end position="101"/>
    </location>
</feature>
<dbReference type="GO" id="GO:0004519">
    <property type="term" value="F:endonuclease activity"/>
    <property type="evidence" value="ECO:0007669"/>
    <property type="project" value="UniProtKB-KW"/>
</dbReference>
<dbReference type="InterPro" id="IPR053134">
    <property type="entry name" value="RNA-dir_DNA_polymerase"/>
</dbReference>
<evidence type="ECO:0000256" key="2">
    <source>
        <dbReference type="ARBA" id="ARBA00022695"/>
    </source>
</evidence>
<dbReference type="EMBL" id="CAJNOE010000029">
    <property type="protein sequence ID" value="CAF0766054.1"/>
    <property type="molecule type" value="Genomic_DNA"/>
</dbReference>
<evidence type="ECO:0000313" key="8">
    <source>
        <dbReference type="EMBL" id="CAF0766054.1"/>
    </source>
</evidence>
<name>A0A819LEF6_9BILA</name>
<gene>
    <name evidence="8" type="ORF">IZO911_LOCUS4998</name>
    <name evidence="9" type="ORF">KXQ929_LOCUS26134</name>
</gene>
<keyword evidence="4" id="KW-0255">Endonuclease</keyword>
<dbReference type="Pfam" id="PF17917">
    <property type="entry name" value="RT_RNaseH"/>
    <property type="match status" value="1"/>
</dbReference>
<dbReference type="Proteomes" id="UP000663868">
    <property type="component" value="Unassembled WGS sequence"/>
</dbReference>
<dbReference type="GO" id="GO:0016787">
    <property type="term" value="F:hydrolase activity"/>
    <property type="evidence" value="ECO:0007669"/>
    <property type="project" value="UniProtKB-KW"/>
</dbReference>